<dbReference type="InterPro" id="IPR036097">
    <property type="entry name" value="HisK_dim/P_sf"/>
</dbReference>
<dbReference type="Gene3D" id="3.40.50.2300">
    <property type="match status" value="1"/>
</dbReference>
<evidence type="ECO:0000256" key="5">
    <source>
        <dbReference type="ARBA" id="ARBA00022741"/>
    </source>
</evidence>
<evidence type="ECO:0000256" key="8">
    <source>
        <dbReference type="ARBA" id="ARBA00023012"/>
    </source>
</evidence>
<comment type="subcellular location">
    <subcellularLocation>
        <location evidence="1">Cell membrane</location>
        <topology evidence="1">Multi-pass membrane protein</topology>
    </subcellularLocation>
</comment>
<dbReference type="AlphaFoldDB" id="A0A0F9SUB6"/>
<dbReference type="SMART" id="SM00388">
    <property type="entry name" value="HisKA"/>
    <property type="match status" value="1"/>
</dbReference>
<dbReference type="GO" id="GO:0005524">
    <property type="term" value="F:ATP binding"/>
    <property type="evidence" value="ECO:0007669"/>
    <property type="project" value="UniProtKB-KW"/>
</dbReference>
<comment type="caution">
    <text evidence="14">The sequence shown here is derived from an EMBL/GenBank/DDBJ whole genome shotgun (WGS) entry which is preliminary data.</text>
</comment>
<dbReference type="InterPro" id="IPR003661">
    <property type="entry name" value="HisK_dim/P_dom"/>
</dbReference>
<dbReference type="SMART" id="SM00448">
    <property type="entry name" value="REC"/>
    <property type="match status" value="1"/>
</dbReference>
<evidence type="ECO:0000256" key="6">
    <source>
        <dbReference type="ARBA" id="ARBA00022840"/>
    </source>
</evidence>
<keyword evidence="5" id="KW-0547">Nucleotide-binding</keyword>
<dbReference type="InterPro" id="IPR011006">
    <property type="entry name" value="CheY-like_superfamily"/>
</dbReference>
<dbReference type="InterPro" id="IPR003594">
    <property type="entry name" value="HATPase_dom"/>
</dbReference>
<feature type="domain" description="Response regulatory" evidence="12">
    <location>
        <begin position="765"/>
        <end position="879"/>
    </location>
</feature>
<evidence type="ECO:0000256" key="1">
    <source>
        <dbReference type="ARBA" id="ARBA00004651"/>
    </source>
</evidence>
<evidence type="ECO:0000256" key="2">
    <source>
        <dbReference type="ARBA" id="ARBA00022475"/>
    </source>
</evidence>
<accession>A0A0F9SUB6</accession>
<evidence type="ECO:0008006" key="15">
    <source>
        <dbReference type="Google" id="ProtNLM"/>
    </source>
</evidence>
<keyword evidence="3" id="KW-0597">Phosphoprotein</keyword>
<keyword evidence="8" id="KW-0902">Two-component regulatory system</keyword>
<dbReference type="InterPro" id="IPR001789">
    <property type="entry name" value="Sig_transdc_resp-reg_receiver"/>
</dbReference>
<dbReference type="CDD" id="cd00082">
    <property type="entry name" value="HisKA"/>
    <property type="match status" value="1"/>
</dbReference>
<protein>
    <recommendedName>
        <fullName evidence="15">Histidine kinase</fullName>
    </recommendedName>
</protein>
<dbReference type="InterPro" id="IPR036890">
    <property type="entry name" value="HATPase_C_sf"/>
</dbReference>
<dbReference type="SUPFAM" id="SSF47226">
    <property type="entry name" value="Histidine-containing phosphotransfer domain, HPT domain"/>
    <property type="match status" value="1"/>
</dbReference>
<dbReference type="CDD" id="cd16922">
    <property type="entry name" value="HATPase_EvgS-ArcB-TorS-like"/>
    <property type="match status" value="1"/>
</dbReference>
<dbReference type="CDD" id="cd00088">
    <property type="entry name" value="HPT"/>
    <property type="match status" value="1"/>
</dbReference>
<dbReference type="GO" id="GO:0005886">
    <property type="term" value="C:plasma membrane"/>
    <property type="evidence" value="ECO:0007669"/>
    <property type="project" value="UniProtKB-SubCell"/>
</dbReference>
<dbReference type="PROSITE" id="PS50110">
    <property type="entry name" value="RESPONSE_REGULATORY"/>
    <property type="match status" value="1"/>
</dbReference>
<dbReference type="CDD" id="cd17546">
    <property type="entry name" value="REC_hyHK_CKI1_RcsC-like"/>
    <property type="match status" value="1"/>
</dbReference>
<dbReference type="InterPro" id="IPR032255">
    <property type="entry name" value="HBM"/>
</dbReference>
<dbReference type="PANTHER" id="PTHR45339">
    <property type="entry name" value="HYBRID SIGNAL TRANSDUCTION HISTIDINE KINASE J"/>
    <property type="match status" value="1"/>
</dbReference>
<evidence type="ECO:0000256" key="10">
    <source>
        <dbReference type="SAM" id="Phobius"/>
    </source>
</evidence>
<dbReference type="Gene3D" id="3.30.565.10">
    <property type="entry name" value="Histidine kinase-like ATPase, C-terminal domain"/>
    <property type="match status" value="1"/>
</dbReference>
<dbReference type="InterPro" id="IPR036641">
    <property type="entry name" value="HPT_dom_sf"/>
</dbReference>
<evidence type="ECO:0000256" key="3">
    <source>
        <dbReference type="ARBA" id="ARBA00022553"/>
    </source>
</evidence>
<dbReference type="EMBL" id="LAZR01000360">
    <property type="protein sequence ID" value="KKN72560.1"/>
    <property type="molecule type" value="Genomic_DNA"/>
</dbReference>
<reference evidence="14" key="1">
    <citation type="journal article" date="2015" name="Nature">
        <title>Complex archaea that bridge the gap between prokaryotes and eukaryotes.</title>
        <authorList>
            <person name="Spang A."/>
            <person name="Saw J.H."/>
            <person name="Jorgensen S.L."/>
            <person name="Zaremba-Niedzwiedzka K."/>
            <person name="Martijn J."/>
            <person name="Lind A.E."/>
            <person name="van Eijk R."/>
            <person name="Schleper C."/>
            <person name="Guy L."/>
            <person name="Ettema T.J."/>
        </authorList>
    </citation>
    <scope>NUCLEOTIDE SEQUENCE</scope>
</reference>
<dbReference type="InterPro" id="IPR008207">
    <property type="entry name" value="Sig_transdc_His_kin_Hpt_dom"/>
</dbReference>
<dbReference type="Pfam" id="PF00072">
    <property type="entry name" value="Response_reg"/>
    <property type="match status" value="1"/>
</dbReference>
<sequence>MIINSIKSKIILALCPLIGLLLLQSYLFNYSQTTLLNLQKSQRNALIQSEAVNHLENDIISLQGHAVSFIDNANENTITKFNFYLNKATLNLEQLKTNTKNQTPEYQSSLIRLGEYLNNYQETFGQVVVNRQKREHLYTIQFKQPIDDLQVTISDLDESSNDDNKIIFNDVLLTISNLKHAIISYLYKPNFDEAQNVKQNLNHLHKKLTSTSVINESLSNKTTSLKQAYNQLVLLTRSYTFSVNVVLTGIENELLYLTNEIKNIEKNKLTETEELLGNHLTKNTEQANIFALLIMLIILFLSYFIFRSVIKPITQLTLLLKDMNSEKPITISNNSRNQTEIASVIKAANALYLKSKQTKELLNETRVLNSQMEAMNADLTSAMEQTDKANKTKIDFVANMSHELRTPMNGILGMLQLLQSSELPSRQKHYADKAFSSAQNLLQILNNILDFSKLESEKIQLEQIPFTLHTIVSNVQNLFSTNAKQKGLLLNFTLHVDAGLELIGDPMHLSQIINNCVGNAIKFTEHGEISLIIEATSQHEKTINLRFSIKDTGIGMTQEQSKIIFQSFSQGDSSTTRKYGGTGLGLTISKQLTKLLGGDIQVRSTINQGSEFFFTLPFTLSEQQKLKKHALLISPDNEQIKKLMDLLSDINITTETTQEPLRAIAKMAQPNSPFSIVIMSIKQKELKDNFILQQLYAQNKNTNEKLTLILLITDEESPEPIAKNESIDITLIGNKNSEVEILRKLSPDNFKEKQLRPHPKFSGFNALVVDDNKINQEIASALLARLDMAVIIANDGHDALGKVETNDIDIIFMDVQMPVMDGLEATSILRERGYKTPIIAITAAADPNDKKAAFRAGMDDFLVKPIIFDALFESIEKHLQSNKPLNTINLQLAKDNVENNDELLAKLFTQFVNDYNDFSTKADILIKNGELESLIRLVHTLKGLAGTLGLELLQQSTQSIEKNLIDEKSINLSSFNEQLTLTLFAVKQFLIAEGFKKEHKQLNQLENEDSVIDNIYSLALTARPVPSSLIRQLEMDQYDRGHSLFKLKEAIDHFNYALVIELIDKYRNDNKN</sequence>
<evidence type="ECO:0000313" key="14">
    <source>
        <dbReference type="EMBL" id="KKN72560.1"/>
    </source>
</evidence>
<name>A0A0F9SUB6_9ZZZZ</name>
<keyword evidence="6" id="KW-0067">ATP-binding</keyword>
<dbReference type="SMART" id="SM01358">
    <property type="entry name" value="HBM"/>
    <property type="match status" value="1"/>
</dbReference>
<feature type="domain" description="Histidine kinase" evidence="11">
    <location>
        <begin position="399"/>
        <end position="620"/>
    </location>
</feature>
<evidence type="ECO:0000256" key="7">
    <source>
        <dbReference type="ARBA" id="ARBA00022989"/>
    </source>
</evidence>
<dbReference type="GO" id="GO:0000155">
    <property type="term" value="F:phosphorelay sensor kinase activity"/>
    <property type="evidence" value="ECO:0007669"/>
    <property type="project" value="InterPro"/>
</dbReference>
<dbReference type="SUPFAM" id="SSF47384">
    <property type="entry name" value="Homodimeric domain of signal transducing histidine kinase"/>
    <property type="match status" value="1"/>
</dbReference>
<dbReference type="PANTHER" id="PTHR45339:SF1">
    <property type="entry name" value="HYBRID SIGNAL TRANSDUCTION HISTIDINE KINASE J"/>
    <property type="match status" value="1"/>
</dbReference>
<dbReference type="PROSITE" id="PS50109">
    <property type="entry name" value="HIS_KIN"/>
    <property type="match status" value="1"/>
</dbReference>
<keyword evidence="2" id="KW-1003">Cell membrane</keyword>
<dbReference type="PRINTS" id="PR00344">
    <property type="entry name" value="BCTRLSENSOR"/>
</dbReference>
<dbReference type="Pfam" id="PF02518">
    <property type="entry name" value="HATPase_c"/>
    <property type="match status" value="1"/>
</dbReference>
<dbReference type="Gene3D" id="1.20.120.160">
    <property type="entry name" value="HPT domain"/>
    <property type="match status" value="1"/>
</dbReference>
<dbReference type="InterPro" id="IPR005467">
    <property type="entry name" value="His_kinase_dom"/>
</dbReference>
<dbReference type="SUPFAM" id="SSF52172">
    <property type="entry name" value="CheY-like"/>
    <property type="match status" value="1"/>
</dbReference>
<dbReference type="InterPro" id="IPR004358">
    <property type="entry name" value="Sig_transdc_His_kin-like_C"/>
</dbReference>
<dbReference type="SUPFAM" id="SSF55874">
    <property type="entry name" value="ATPase domain of HSP90 chaperone/DNA topoisomerase II/histidine kinase"/>
    <property type="match status" value="1"/>
</dbReference>
<keyword evidence="9 10" id="KW-0472">Membrane</keyword>
<dbReference type="PROSITE" id="PS50894">
    <property type="entry name" value="HPT"/>
    <property type="match status" value="1"/>
</dbReference>
<organism evidence="14">
    <name type="scientific">marine sediment metagenome</name>
    <dbReference type="NCBI Taxonomy" id="412755"/>
    <lineage>
        <taxon>unclassified sequences</taxon>
        <taxon>metagenomes</taxon>
        <taxon>ecological metagenomes</taxon>
    </lineage>
</organism>
<dbReference type="Pfam" id="PF00512">
    <property type="entry name" value="HisKA"/>
    <property type="match status" value="1"/>
</dbReference>
<dbReference type="Pfam" id="PF01627">
    <property type="entry name" value="Hpt"/>
    <property type="match status" value="1"/>
</dbReference>
<feature type="domain" description="HPt" evidence="13">
    <location>
        <begin position="900"/>
        <end position="998"/>
    </location>
</feature>
<evidence type="ECO:0000256" key="9">
    <source>
        <dbReference type="ARBA" id="ARBA00023136"/>
    </source>
</evidence>
<dbReference type="SMART" id="SM00387">
    <property type="entry name" value="HATPase_c"/>
    <property type="match status" value="1"/>
</dbReference>
<dbReference type="FunFam" id="3.30.565.10:FF:000010">
    <property type="entry name" value="Sensor histidine kinase RcsC"/>
    <property type="match status" value="1"/>
</dbReference>
<evidence type="ECO:0000259" key="11">
    <source>
        <dbReference type="PROSITE" id="PS50109"/>
    </source>
</evidence>
<proteinExistence type="predicted"/>
<evidence type="ECO:0000259" key="13">
    <source>
        <dbReference type="PROSITE" id="PS50894"/>
    </source>
</evidence>
<evidence type="ECO:0000256" key="4">
    <source>
        <dbReference type="ARBA" id="ARBA00022692"/>
    </source>
</evidence>
<feature type="transmembrane region" description="Helical" evidence="10">
    <location>
        <begin position="287"/>
        <end position="306"/>
    </location>
</feature>
<keyword evidence="4 10" id="KW-0812">Transmembrane</keyword>
<gene>
    <name evidence="14" type="ORF">LCGC14_0409580</name>
</gene>
<dbReference type="Gene3D" id="1.10.287.130">
    <property type="match status" value="1"/>
</dbReference>
<evidence type="ECO:0000259" key="12">
    <source>
        <dbReference type="PROSITE" id="PS50110"/>
    </source>
</evidence>
<keyword evidence="7 10" id="KW-1133">Transmembrane helix</keyword>